<dbReference type="GO" id="GO:0003723">
    <property type="term" value="F:RNA binding"/>
    <property type="evidence" value="ECO:0007669"/>
    <property type="project" value="InterPro"/>
</dbReference>
<dbReference type="Pfam" id="PF00787">
    <property type="entry name" value="PX"/>
    <property type="match status" value="1"/>
</dbReference>
<feature type="domain" description="PX" evidence="10">
    <location>
        <begin position="418"/>
        <end position="522"/>
    </location>
</feature>
<dbReference type="Gene3D" id="3.30.1520.10">
    <property type="entry name" value="Phox-like domain"/>
    <property type="match status" value="1"/>
</dbReference>
<comment type="subcellular location">
    <subcellularLocation>
        <location evidence="2">Cytoplasm</location>
        <location evidence="2">Cytosol</location>
    </subcellularLocation>
    <subcellularLocation>
        <location evidence="1">Nucleus</location>
    </subcellularLocation>
</comment>
<accession>A0A8H7M220</accession>
<dbReference type="PROSITE" id="PS52002">
    <property type="entry name" value="SM"/>
    <property type="match status" value="1"/>
</dbReference>
<dbReference type="InterPro" id="IPR001683">
    <property type="entry name" value="PX_dom"/>
</dbReference>
<keyword evidence="4" id="KW-0963">Cytoplasm</keyword>
<protein>
    <submittedName>
        <fullName evidence="12">Sm-like ribonucleoprotein</fullName>
    </submittedName>
</protein>
<dbReference type="SMART" id="SM00651">
    <property type="entry name" value="Sm"/>
    <property type="match status" value="1"/>
</dbReference>
<name>A0A8H7M220_9AGAM</name>
<dbReference type="PROSITE" id="PS50195">
    <property type="entry name" value="PX"/>
    <property type="match status" value="1"/>
</dbReference>
<dbReference type="PANTHER" id="PTHR23338">
    <property type="entry name" value="SMALL NUCLEAR RIBONUCLEOPROTEIN SM"/>
    <property type="match status" value="1"/>
</dbReference>
<evidence type="ECO:0000256" key="5">
    <source>
        <dbReference type="ARBA" id="ARBA00022664"/>
    </source>
</evidence>
<dbReference type="InterPro" id="IPR027141">
    <property type="entry name" value="LSm4/Sm_D1/D3"/>
</dbReference>
<organism evidence="12 13">
    <name type="scientific">Rhizoctonia solani</name>
    <dbReference type="NCBI Taxonomy" id="456999"/>
    <lineage>
        <taxon>Eukaryota</taxon>
        <taxon>Fungi</taxon>
        <taxon>Dikarya</taxon>
        <taxon>Basidiomycota</taxon>
        <taxon>Agaricomycotina</taxon>
        <taxon>Agaricomycetes</taxon>
        <taxon>Cantharellales</taxon>
        <taxon>Ceratobasidiaceae</taxon>
        <taxon>Rhizoctonia</taxon>
    </lineage>
</organism>
<dbReference type="InterPro" id="IPR034099">
    <property type="entry name" value="SmD3"/>
</dbReference>
<evidence type="ECO:0000256" key="2">
    <source>
        <dbReference type="ARBA" id="ARBA00004514"/>
    </source>
</evidence>
<reference evidence="12" key="1">
    <citation type="submission" date="2020-09" db="EMBL/GenBank/DDBJ databases">
        <title>Comparative genome analyses of four rice-infecting Rhizoctonia solani isolates reveal extensive enrichment of homogalacturonan modification genes.</title>
        <authorList>
            <person name="Lee D.-Y."/>
            <person name="Jeon J."/>
            <person name="Kim K.-T."/>
            <person name="Cheong K."/>
            <person name="Song H."/>
            <person name="Choi G."/>
            <person name="Ko J."/>
            <person name="Opiyo S.O."/>
            <person name="Zuo S."/>
            <person name="Madhav S."/>
            <person name="Lee Y.-H."/>
            <person name="Wang G.-L."/>
        </authorList>
    </citation>
    <scope>NUCLEOTIDE SEQUENCE</scope>
    <source>
        <strain evidence="12">AG1-IA B2</strain>
    </source>
</reference>
<keyword evidence="8 12" id="KW-0687">Ribonucleoprotein</keyword>
<evidence type="ECO:0000256" key="9">
    <source>
        <dbReference type="SAM" id="MobiDB-lite"/>
    </source>
</evidence>
<evidence type="ECO:0000313" key="13">
    <source>
        <dbReference type="Proteomes" id="UP000614334"/>
    </source>
</evidence>
<dbReference type="CDD" id="cd01721">
    <property type="entry name" value="Sm_D3"/>
    <property type="match status" value="1"/>
</dbReference>
<dbReference type="InterPro" id="IPR001163">
    <property type="entry name" value="Sm_dom_euk/arc"/>
</dbReference>
<dbReference type="Proteomes" id="UP000614334">
    <property type="component" value="Unassembled WGS sequence"/>
</dbReference>
<dbReference type="InterPro" id="IPR010920">
    <property type="entry name" value="LSM_dom_sf"/>
</dbReference>
<comment type="similarity">
    <text evidence="3">Belongs to the snRNP core protein family.</text>
</comment>
<evidence type="ECO:0000259" key="11">
    <source>
        <dbReference type="PROSITE" id="PS52002"/>
    </source>
</evidence>
<dbReference type="Gene3D" id="2.30.30.100">
    <property type="match status" value="1"/>
</dbReference>
<keyword evidence="5" id="KW-0507">mRNA processing</keyword>
<comment type="caution">
    <text evidence="12">The sequence shown here is derived from an EMBL/GenBank/DDBJ whole genome shotgun (WGS) entry which is preliminary data.</text>
</comment>
<dbReference type="FunFam" id="2.30.30.100:FF:000002">
    <property type="entry name" value="Small nuclear ribonucleoprotein Sm D3"/>
    <property type="match status" value="1"/>
</dbReference>
<dbReference type="GO" id="GO:0005681">
    <property type="term" value="C:spliceosomal complex"/>
    <property type="evidence" value="ECO:0007669"/>
    <property type="project" value="InterPro"/>
</dbReference>
<evidence type="ECO:0000256" key="7">
    <source>
        <dbReference type="ARBA" id="ARBA00023242"/>
    </source>
</evidence>
<evidence type="ECO:0000256" key="8">
    <source>
        <dbReference type="ARBA" id="ARBA00023274"/>
    </source>
</evidence>
<feature type="domain" description="Sm" evidence="11">
    <location>
        <begin position="7"/>
        <end position="79"/>
    </location>
</feature>
<dbReference type="InterPro" id="IPR047575">
    <property type="entry name" value="Sm"/>
</dbReference>
<dbReference type="GO" id="GO:0005685">
    <property type="term" value="C:U1 snRNP"/>
    <property type="evidence" value="ECO:0007669"/>
    <property type="project" value="UniProtKB-ARBA"/>
</dbReference>
<dbReference type="SUPFAM" id="SSF64268">
    <property type="entry name" value="PX domain"/>
    <property type="match status" value="1"/>
</dbReference>
<dbReference type="GO" id="GO:0005829">
    <property type="term" value="C:cytosol"/>
    <property type="evidence" value="ECO:0007669"/>
    <property type="project" value="UniProtKB-SubCell"/>
</dbReference>
<dbReference type="GO" id="GO:0035091">
    <property type="term" value="F:phosphatidylinositol binding"/>
    <property type="evidence" value="ECO:0007669"/>
    <property type="project" value="InterPro"/>
</dbReference>
<evidence type="ECO:0000259" key="10">
    <source>
        <dbReference type="PROSITE" id="PS50195"/>
    </source>
</evidence>
<evidence type="ECO:0000256" key="3">
    <source>
        <dbReference type="ARBA" id="ARBA00008146"/>
    </source>
</evidence>
<evidence type="ECO:0000256" key="4">
    <source>
        <dbReference type="ARBA" id="ARBA00022490"/>
    </source>
</evidence>
<dbReference type="AlphaFoldDB" id="A0A8H7M220"/>
<feature type="compositionally biased region" description="Basic and acidic residues" evidence="9">
    <location>
        <begin position="249"/>
        <end position="262"/>
    </location>
</feature>
<evidence type="ECO:0000256" key="6">
    <source>
        <dbReference type="ARBA" id="ARBA00023187"/>
    </source>
</evidence>
<proteinExistence type="inferred from homology"/>
<dbReference type="GO" id="GO:0000387">
    <property type="term" value="P:spliceosomal snRNP assembly"/>
    <property type="evidence" value="ECO:0007669"/>
    <property type="project" value="InterPro"/>
</dbReference>
<dbReference type="InterPro" id="IPR036871">
    <property type="entry name" value="PX_dom_sf"/>
</dbReference>
<dbReference type="Pfam" id="PF01423">
    <property type="entry name" value="LSM"/>
    <property type="match status" value="1"/>
</dbReference>
<keyword evidence="7" id="KW-0539">Nucleus</keyword>
<evidence type="ECO:0000313" key="12">
    <source>
        <dbReference type="EMBL" id="KAF8750909.1"/>
    </source>
</evidence>
<feature type="region of interest" description="Disordered" evidence="9">
    <location>
        <begin position="247"/>
        <end position="277"/>
    </location>
</feature>
<keyword evidence="6" id="KW-0508">mRNA splicing</keyword>
<evidence type="ECO:0000256" key="1">
    <source>
        <dbReference type="ARBA" id="ARBA00004123"/>
    </source>
</evidence>
<sequence length="522" mass="57537">MASTIGVPVKLLHEALGHIITVELKSGALYRGKLADAEDSLNISLKDITVTGRDGKVSQLDQVYIRGSMVRFFIVPDMLQNAPMFKRVGPNAMKGRGIGTARGRATSCAPMVSPLPMHLSYMSHSHVPSSARRGRGIPQSATILGVRCHHDRHQNVRSARLSSSSILARAVESCSKSRLRLDRWGLELNRKNQSCSLGCYKKHKSDSEACATASAAVQAVLQPPAQGIVEGSVYCGQYSEPVRTIVSDTKPDEPKTEPKVEEEQLPDPKPLRTLDSLKWPYVPEPPSYVDPVTKNDPKPLTLPQYEAIATSLDVRKVLADNPDMHGLLRSIDKLYGPLRQQAIEEVLGVGTSSEQRHGTRAPTHDALARLRQEGDAEANARALRQLSEAIEKAIGVGDEQRGHTELIRLSSAHPPLEMSTGYAAPSPFARSSDLTGPNPFARTASTFNDPTSLVGREQTTNIPAFKLRHSVVRRRYSDFEAFRDILERESTRVNIPTLPGKVFTNRFSDEVIEARRRVWRGF</sequence>
<gene>
    <name evidence="12" type="ORF">RHS01_08852</name>
</gene>
<dbReference type="SUPFAM" id="SSF50182">
    <property type="entry name" value="Sm-like ribonucleoproteins"/>
    <property type="match status" value="1"/>
</dbReference>
<dbReference type="EMBL" id="JACYCF010000019">
    <property type="protein sequence ID" value="KAF8750909.1"/>
    <property type="molecule type" value="Genomic_DNA"/>
</dbReference>